<evidence type="ECO:0000313" key="2">
    <source>
        <dbReference type="EMBL" id="MBP0048281.1"/>
    </source>
</evidence>
<evidence type="ECO:0000313" key="3">
    <source>
        <dbReference type="Proteomes" id="UP000810171"/>
    </source>
</evidence>
<evidence type="ECO:0000256" key="1">
    <source>
        <dbReference type="SAM" id="SignalP"/>
    </source>
</evidence>
<feature type="signal peptide" evidence="1">
    <location>
        <begin position="1"/>
        <end position="28"/>
    </location>
</feature>
<keyword evidence="3" id="KW-1185">Reference proteome</keyword>
<name>A0ABS3Z991_9GAMM</name>
<sequence>MNKHIFRRASGYMLTAAVAAALSAPAAAYNLHSDNGTELNLDIEAVFGVFTSEENYNLGAKSEAGGSDWQEGYIKYGISGSHAYGESGAAVYGGLNLVSSATWGDGDAGGFTSGEESETDLEDAYLGWRSGKMISALGENGLDISFGRQNFSIGDGFLINGDALNFGDAIDQLAGTDMDRGGAYWLAARKAFDRTAVVRVGGSEGVRADLFWLESNNKAQAETELAGINAEYVIPEGTFGLAYIEGLGVNEDYGYTNRDGQQTLSLRYQGNAGVENLFLSGEIVTQDQGDNTAEDADAWYVEAGWTFADMPWSPSVNYRYASFDEGFDPLFFGFNRGYGTWFQGEVAANYAGPFNSDADVHHIGVKAAPTEMLSVGALFFDFSDTAGGSGALDGQEIDLYAEWVVTPNLIISPLIGFYTPDNSDATGGSQIGSDDTNVYGQVIAIVPF</sequence>
<dbReference type="EMBL" id="JACVEW010000007">
    <property type="protein sequence ID" value="MBP0048281.1"/>
    <property type="molecule type" value="Genomic_DNA"/>
</dbReference>
<protein>
    <recommendedName>
        <fullName evidence="4">Alginate export domain-containing protein</fullName>
    </recommendedName>
</protein>
<feature type="chain" id="PRO_5046228435" description="Alginate export domain-containing protein" evidence="1">
    <location>
        <begin position="29"/>
        <end position="448"/>
    </location>
</feature>
<dbReference type="Proteomes" id="UP000810171">
    <property type="component" value="Unassembled WGS sequence"/>
</dbReference>
<evidence type="ECO:0008006" key="4">
    <source>
        <dbReference type="Google" id="ProtNLM"/>
    </source>
</evidence>
<keyword evidence="1" id="KW-0732">Signal</keyword>
<dbReference type="RefSeq" id="WP_209286903.1">
    <property type="nucleotide sequence ID" value="NZ_JACVEW010000007.1"/>
</dbReference>
<comment type="caution">
    <text evidence="2">The sequence shown here is derived from an EMBL/GenBank/DDBJ whole genome shotgun (WGS) entry which is preliminary data.</text>
</comment>
<accession>A0ABS3Z991</accession>
<proteinExistence type="predicted"/>
<gene>
    <name evidence="2" type="ORF">H9C73_06000</name>
</gene>
<organism evidence="2 3">
    <name type="scientific">Marinobacterium alkalitolerans</name>
    <dbReference type="NCBI Taxonomy" id="1542925"/>
    <lineage>
        <taxon>Bacteria</taxon>
        <taxon>Pseudomonadati</taxon>
        <taxon>Pseudomonadota</taxon>
        <taxon>Gammaproteobacteria</taxon>
        <taxon>Oceanospirillales</taxon>
        <taxon>Oceanospirillaceae</taxon>
        <taxon>Marinobacterium</taxon>
    </lineage>
</organism>
<reference evidence="2 3" key="1">
    <citation type="submission" date="2020-09" db="EMBL/GenBank/DDBJ databases">
        <authorList>
            <person name="Tanuku N.R.S."/>
        </authorList>
    </citation>
    <scope>NUCLEOTIDE SEQUENCE [LARGE SCALE GENOMIC DNA]</scope>
    <source>
        <strain evidence="2 3">AK62</strain>
    </source>
</reference>